<dbReference type="EMBL" id="FWFR01000001">
    <property type="protein sequence ID" value="SLN12632.1"/>
    <property type="molecule type" value="Genomic_DNA"/>
</dbReference>
<feature type="chain" id="PRO_5012124903" description="PEP-CTERM protein-sorting domain-containing protein" evidence="1">
    <location>
        <begin position="24"/>
        <end position="213"/>
    </location>
</feature>
<dbReference type="AlphaFoldDB" id="A0A1Y5RAM9"/>
<evidence type="ECO:0008006" key="4">
    <source>
        <dbReference type="Google" id="ProtNLM"/>
    </source>
</evidence>
<proteinExistence type="predicted"/>
<dbReference type="InParanoid" id="A0A1Y5RAM9"/>
<feature type="signal peptide" evidence="1">
    <location>
        <begin position="1"/>
        <end position="23"/>
    </location>
</feature>
<reference evidence="2 3" key="1">
    <citation type="submission" date="2017-03" db="EMBL/GenBank/DDBJ databases">
        <authorList>
            <person name="Afonso C.L."/>
            <person name="Miller P.J."/>
            <person name="Scott M.A."/>
            <person name="Spackman E."/>
            <person name="Goraichik I."/>
            <person name="Dimitrov K.M."/>
            <person name="Suarez D.L."/>
            <person name="Swayne D.E."/>
        </authorList>
    </citation>
    <scope>NUCLEOTIDE SEQUENCE [LARGE SCALE GENOMIC DNA]</scope>
    <source>
        <strain evidence="2 3">CECT 7691</strain>
    </source>
</reference>
<dbReference type="RefSeq" id="WP_139839473.1">
    <property type="nucleotide sequence ID" value="NZ_FWFR01000001.1"/>
</dbReference>
<dbReference type="Proteomes" id="UP000193200">
    <property type="component" value="Unassembled WGS sequence"/>
</dbReference>
<organism evidence="2 3">
    <name type="scientific">Oceanibacterium hippocampi</name>
    <dbReference type="NCBI Taxonomy" id="745714"/>
    <lineage>
        <taxon>Bacteria</taxon>
        <taxon>Pseudomonadati</taxon>
        <taxon>Pseudomonadota</taxon>
        <taxon>Alphaproteobacteria</taxon>
        <taxon>Sneathiellales</taxon>
        <taxon>Sneathiellaceae</taxon>
        <taxon>Oceanibacterium</taxon>
    </lineage>
</organism>
<accession>A0A1Y5RAM9</accession>
<evidence type="ECO:0000256" key="1">
    <source>
        <dbReference type="SAM" id="SignalP"/>
    </source>
</evidence>
<evidence type="ECO:0000313" key="3">
    <source>
        <dbReference type="Proteomes" id="UP000193200"/>
    </source>
</evidence>
<evidence type="ECO:0000313" key="2">
    <source>
        <dbReference type="EMBL" id="SLN12632.1"/>
    </source>
</evidence>
<keyword evidence="1" id="KW-0732">Signal</keyword>
<protein>
    <recommendedName>
        <fullName evidence="4">PEP-CTERM protein-sorting domain-containing protein</fullName>
    </recommendedName>
</protein>
<sequence>MKALRGLLVGALATMAMVGTAHAALVTFDFTSSGPFGNQGQNQHSFTYSQGGANLTVEAFATPDFLTTVNSVDIRTNANGLGAEGNGSTQINNPGGLPPTAEWLSFFTDLGKVVSVDIWQLNNGEEADFWAQQAADFSGAFTFLGTLVGSSAVNPQSQAVDLAGAPWLVVSTGNPESGFRVASVTVDVPEPMSALVFGFALAGLGLALRRRAA</sequence>
<name>A0A1Y5RAM9_9PROT</name>
<gene>
    <name evidence="2" type="ORF">OCH7691_00177</name>
</gene>
<keyword evidence="3" id="KW-1185">Reference proteome</keyword>